<keyword evidence="1" id="KW-0812">Transmembrane</keyword>
<evidence type="ECO:0000313" key="3">
    <source>
        <dbReference type="Proteomes" id="UP001285908"/>
    </source>
</evidence>
<sequence>MGDFRDVLVTFWCLRLIWYVMVLLRSGISINFGFSLECLMDRRNDQQVHCFLSIVLYLLYCSALVILFLASSFCFHSGAEG</sequence>
<feature type="transmembrane region" description="Helical" evidence="1">
    <location>
        <begin position="48"/>
        <end position="70"/>
    </location>
</feature>
<reference evidence="2 3" key="1">
    <citation type="journal article" date="2023" name="Mol. Phylogenet. Evol.">
        <title>Genome-scale phylogeny and comparative genomics of the fungal order Sordariales.</title>
        <authorList>
            <person name="Hensen N."/>
            <person name="Bonometti L."/>
            <person name="Westerberg I."/>
            <person name="Brannstrom I.O."/>
            <person name="Guillou S."/>
            <person name="Cros-Aarteil S."/>
            <person name="Calhoun S."/>
            <person name="Haridas S."/>
            <person name="Kuo A."/>
            <person name="Mondo S."/>
            <person name="Pangilinan J."/>
            <person name="Riley R."/>
            <person name="LaButti K."/>
            <person name="Andreopoulos B."/>
            <person name="Lipzen A."/>
            <person name="Chen C."/>
            <person name="Yan M."/>
            <person name="Daum C."/>
            <person name="Ng V."/>
            <person name="Clum A."/>
            <person name="Steindorff A."/>
            <person name="Ohm R.A."/>
            <person name="Martin F."/>
            <person name="Silar P."/>
            <person name="Natvig D.O."/>
            <person name="Lalanne C."/>
            <person name="Gautier V."/>
            <person name="Ament-Velasquez S.L."/>
            <person name="Kruys A."/>
            <person name="Hutchinson M.I."/>
            <person name="Powell A.J."/>
            <person name="Barry K."/>
            <person name="Miller A.N."/>
            <person name="Grigoriev I.V."/>
            <person name="Debuchy R."/>
            <person name="Gladieux P."/>
            <person name="Hiltunen Thoren M."/>
            <person name="Johannesson H."/>
        </authorList>
    </citation>
    <scope>NUCLEOTIDE SEQUENCE [LARGE SCALE GENOMIC DNA]</scope>
    <source>
        <strain evidence="2 3">FGSC 10403</strain>
    </source>
</reference>
<dbReference type="EMBL" id="JAULSX010000006">
    <property type="protein sequence ID" value="KAK3489229.1"/>
    <property type="molecule type" value="Genomic_DNA"/>
</dbReference>
<gene>
    <name evidence="2" type="ORF">B0T23DRAFT_384974</name>
</gene>
<protein>
    <submittedName>
        <fullName evidence="2">Uncharacterized protein</fullName>
    </submittedName>
</protein>
<organism evidence="2 3">
    <name type="scientific">Neurospora hispaniola</name>
    <dbReference type="NCBI Taxonomy" id="588809"/>
    <lineage>
        <taxon>Eukaryota</taxon>
        <taxon>Fungi</taxon>
        <taxon>Dikarya</taxon>
        <taxon>Ascomycota</taxon>
        <taxon>Pezizomycotina</taxon>
        <taxon>Sordariomycetes</taxon>
        <taxon>Sordariomycetidae</taxon>
        <taxon>Sordariales</taxon>
        <taxon>Sordariaceae</taxon>
        <taxon>Neurospora</taxon>
    </lineage>
</organism>
<feature type="non-terminal residue" evidence="2">
    <location>
        <position position="81"/>
    </location>
</feature>
<proteinExistence type="predicted"/>
<feature type="transmembrane region" description="Helical" evidence="1">
    <location>
        <begin position="16"/>
        <end position="36"/>
    </location>
</feature>
<keyword evidence="1" id="KW-0472">Membrane</keyword>
<evidence type="ECO:0000313" key="2">
    <source>
        <dbReference type="EMBL" id="KAK3489229.1"/>
    </source>
</evidence>
<accession>A0AAJ0I454</accession>
<comment type="caution">
    <text evidence="2">The sequence shown here is derived from an EMBL/GenBank/DDBJ whole genome shotgun (WGS) entry which is preliminary data.</text>
</comment>
<dbReference type="AlphaFoldDB" id="A0AAJ0I454"/>
<keyword evidence="1" id="KW-1133">Transmembrane helix</keyword>
<dbReference type="Proteomes" id="UP001285908">
    <property type="component" value="Unassembled WGS sequence"/>
</dbReference>
<evidence type="ECO:0000256" key="1">
    <source>
        <dbReference type="SAM" id="Phobius"/>
    </source>
</evidence>
<dbReference type="RefSeq" id="XP_062690936.1">
    <property type="nucleotide sequence ID" value="XM_062837506.1"/>
</dbReference>
<keyword evidence="3" id="KW-1185">Reference proteome</keyword>
<dbReference type="GeneID" id="87875128"/>
<name>A0AAJ0I454_9PEZI</name>